<accession>A0A922ICI0</accession>
<keyword evidence="3" id="KW-1185">Reference proteome</keyword>
<dbReference type="AlphaFoldDB" id="A0A922ICI0"/>
<dbReference type="OrthoDB" id="18145at2759"/>
<reference evidence="1" key="2">
    <citation type="submission" date="2020-06" db="EMBL/GenBank/DDBJ databases">
        <authorList>
            <person name="Ji K."/>
            <person name="Li J."/>
        </authorList>
    </citation>
    <scope>NUCLEOTIDE SEQUENCE</scope>
    <source>
        <strain evidence="1">JKM2019</strain>
        <tissue evidence="1">Whole body</tissue>
    </source>
</reference>
<protein>
    <submittedName>
        <fullName evidence="2">Integrator complex subunit 10</fullName>
    </submittedName>
</protein>
<name>A0A922ICI0_DERFA</name>
<dbReference type="EMBL" id="ASGP02000001">
    <property type="protein sequence ID" value="KAH9528227.1"/>
    <property type="molecule type" value="Genomic_DNA"/>
</dbReference>
<evidence type="ECO:0000313" key="3">
    <source>
        <dbReference type="Proteomes" id="UP000790347"/>
    </source>
</evidence>
<sequence length="717" mass="84744">MTKFKESKSIKPFSYFLEKAKKIIEQKNYPLAKSYLMAARAIDNDNFLIKVELYKMSKLEKDYDNASKNFTDLFGNSKLWNQLTDNSKRHNLEQTNAFKDFFIEEMKCILFSISDQWRHCLKKQDFEILFNVNMSDAKFYYQLWKQFQVEDRIHFVTKFCSFHTDKIEQLIDLYIFILIQYPHNNIIQAAMALIKIIEKFSHVLEPKIIEYLREKYTFHVLPVLFSSESYYETFDESILEKHFLIGLKYFIQDFFDDNQENIQTKRPLLEKKLIEMVTLIGKHKKWDIYKNDNSLDLSRIESNLETLSSYIHKCFCRDNEVLDLSFKMDPSNYRKIGFYSIVLFTILFCRSMSKIKNCIICEKLSGYSDGKAMAHLNLKKRKLMSYAPCLIAADKELIRDVQLLLEFNVSIDFIKQEFDAYIAQIDLHKNCRFLQYKICHSLHEANYHEAMQILKNFEYRDIVNNNFSNLLYWLQYYIQYLTLSIKLNQSKDAAIFVIKIIDLLCSSVSNDSGDPNLTFGYQLTKNLFDKNGNEKSEINYCSIELANEYYNSRQMIFLCPTLENVIALLIDASIILLSSSITDFTIGHIMVLSQYQWPYFYPAFIKTMMIIRTKATTFIKQQPPPPTTTKPTFIYPLFSSYIFESDIIEEFQALINDHEFNFQLEPMNTVFKNNQEISELFLNMIKQTSDSNTKIDLFVGFLVKEIKSFLAGHLVNQ</sequence>
<comment type="caution">
    <text evidence="2">The sequence shown here is derived from an EMBL/GenBank/DDBJ whole genome shotgun (WGS) entry which is preliminary data.</text>
</comment>
<reference evidence="1" key="3">
    <citation type="journal article" date="2021" name="World Allergy Organ. J.">
        <title>Chromosome-level assembly of Dermatophagoides farinae genome and transcriptome reveals two novel allergens Der f 37 and Der f 39.</title>
        <authorList>
            <person name="Chen J."/>
            <person name="Cai Z."/>
            <person name="Fan D."/>
            <person name="Hu J."/>
            <person name="Hou Y."/>
            <person name="He Y."/>
            <person name="Zhang Z."/>
            <person name="Zhao Z."/>
            <person name="Gao P."/>
            <person name="Hu W."/>
            <person name="Sun J."/>
            <person name="Li J."/>
            <person name="Ji K."/>
        </authorList>
    </citation>
    <scope>NUCLEOTIDE SEQUENCE</scope>
    <source>
        <strain evidence="1">JKM2019</strain>
    </source>
</reference>
<evidence type="ECO:0000313" key="2">
    <source>
        <dbReference type="EMBL" id="KAH9528227.1"/>
    </source>
</evidence>
<dbReference type="Proteomes" id="UP000790347">
    <property type="component" value="Unassembled WGS sequence"/>
</dbReference>
<proteinExistence type="predicted"/>
<organism evidence="2 3">
    <name type="scientific">Dermatophagoides farinae</name>
    <name type="common">American house dust mite</name>
    <dbReference type="NCBI Taxonomy" id="6954"/>
    <lineage>
        <taxon>Eukaryota</taxon>
        <taxon>Metazoa</taxon>
        <taxon>Ecdysozoa</taxon>
        <taxon>Arthropoda</taxon>
        <taxon>Chelicerata</taxon>
        <taxon>Arachnida</taxon>
        <taxon>Acari</taxon>
        <taxon>Acariformes</taxon>
        <taxon>Sarcoptiformes</taxon>
        <taxon>Astigmata</taxon>
        <taxon>Psoroptidia</taxon>
        <taxon>Analgoidea</taxon>
        <taxon>Pyroglyphidae</taxon>
        <taxon>Dermatophagoidinae</taxon>
        <taxon>Dermatophagoides</taxon>
    </lineage>
</organism>
<gene>
    <name evidence="2" type="primary">INTS10</name>
    <name evidence="2" type="ORF">DERF_002187</name>
    <name evidence="1" type="ORF">HUG17_10154</name>
</gene>
<evidence type="ECO:0000313" key="1">
    <source>
        <dbReference type="EMBL" id="KAH7636184.1"/>
    </source>
</evidence>
<dbReference type="EMBL" id="SDOV01000010">
    <property type="protein sequence ID" value="KAH7636184.1"/>
    <property type="molecule type" value="Genomic_DNA"/>
</dbReference>
<reference evidence="2" key="1">
    <citation type="submission" date="2013-05" db="EMBL/GenBank/DDBJ databases">
        <authorList>
            <person name="Yim A.K.Y."/>
            <person name="Chan T.F."/>
            <person name="Ji K.M."/>
            <person name="Liu X.Y."/>
            <person name="Zhou J.W."/>
            <person name="Li R.Q."/>
            <person name="Yang K.Y."/>
            <person name="Li J."/>
            <person name="Li M."/>
            <person name="Law P.T.W."/>
            <person name="Wu Y.L."/>
            <person name="Cai Z.L."/>
            <person name="Qin H."/>
            <person name="Bao Y."/>
            <person name="Leung R.K.K."/>
            <person name="Ng P.K.S."/>
            <person name="Zou J."/>
            <person name="Zhong X.J."/>
            <person name="Ran P.X."/>
            <person name="Zhong N.S."/>
            <person name="Liu Z.G."/>
            <person name="Tsui S.K.W."/>
        </authorList>
    </citation>
    <scope>NUCLEOTIDE SEQUENCE</scope>
    <source>
        <strain evidence="2">Derf</strain>
        <tissue evidence="2">Whole organism</tissue>
    </source>
</reference>
<dbReference type="Proteomes" id="UP000828236">
    <property type="component" value="Unassembled WGS sequence"/>
</dbReference>
<reference evidence="2" key="4">
    <citation type="journal article" date="2022" name="Res Sq">
        <title>Comparative Genomics Reveals Insights into the Divergent Evolution of Astigmatic Mites and Household Pest Adaptations.</title>
        <authorList>
            <person name="Xiong Q."/>
            <person name="Wan A.T.-Y."/>
            <person name="Liu X.-Y."/>
            <person name="Fung C.S.-H."/>
            <person name="Xiao X."/>
            <person name="Malainual N."/>
            <person name="Hou J."/>
            <person name="Wang L."/>
            <person name="Wang M."/>
            <person name="Yang K."/>
            <person name="Cui Y."/>
            <person name="Leung E."/>
            <person name="Nong W."/>
            <person name="Shin S.-K."/>
            <person name="Au S."/>
            <person name="Jeong K.Y."/>
            <person name="Chew F.T."/>
            <person name="Hui J."/>
            <person name="Leung T.F."/>
            <person name="Tungtrongchitr A."/>
            <person name="Zhong N."/>
            <person name="Liu Z."/>
            <person name="Tsui S."/>
        </authorList>
    </citation>
    <scope>NUCLEOTIDE SEQUENCE</scope>
    <source>
        <strain evidence="2">Derf</strain>
        <tissue evidence="2">Whole organism</tissue>
    </source>
</reference>